<dbReference type="PROSITE" id="PS00751">
    <property type="entry name" value="TCP1_2"/>
    <property type="match status" value="1"/>
</dbReference>
<dbReference type="GO" id="GO:0140662">
    <property type="term" value="F:ATP-dependent protein folding chaperone"/>
    <property type="evidence" value="ECO:0007669"/>
    <property type="project" value="InterPro"/>
</dbReference>
<dbReference type="EMBL" id="JAHDYR010000019">
    <property type="protein sequence ID" value="KAG9393983.1"/>
    <property type="molecule type" value="Genomic_DNA"/>
</dbReference>
<gene>
    <name evidence="6" type="ORF">J8273_4583</name>
</gene>
<name>A0A8J6E1W9_9EUKA</name>
<dbReference type="SUPFAM" id="SSF54849">
    <property type="entry name" value="GroEL-intermediate domain like"/>
    <property type="match status" value="1"/>
</dbReference>
<dbReference type="Gene3D" id="3.30.260.10">
    <property type="entry name" value="TCP-1-like chaperonin intermediate domain"/>
    <property type="match status" value="1"/>
</dbReference>
<evidence type="ECO:0000256" key="1">
    <source>
        <dbReference type="ARBA" id="ARBA00008020"/>
    </source>
</evidence>
<dbReference type="InterPro" id="IPR002194">
    <property type="entry name" value="Chaperonin_TCP-1_CS"/>
</dbReference>
<evidence type="ECO:0000256" key="4">
    <source>
        <dbReference type="ARBA" id="ARBA00023186"/>
    </source>
</evidence>
<dbReference type="Gene3D" id="3.50.7.10">
    <property type="entry name" value="GroEL"/>
    <property type="match status" value="1"/>
</dbReference>
<keyword evidence="2 5" id="KW-0547">Nucleotide-binding</keyword>
<dbReference type="InterPro" id="IPR002423">
    <property type="entry name" value="Cpn60/GroEL/TCP-1"/>
</dbReference>
<dbReference type="InterPro" id="IPR017998">
    <property type="entry name" value="Chaperone_TCP-1"/>
</dbReference>
<dbReference type="SUPFAM" id="SSF52029">
    <property type="entry name" value="GroEL apical domain-like"/>
    <property type="match status" value="1"/>
</dbReference>
<dbReference type="InterPro" id="IPR027409">
    <property type="entry name" value="GroEL-like_apical_dom_sf"/>
</dbReference>
<dbReference type="PANTHER" id="PTHR11353">
    <property type="entry name" value="CHAPERONIN"/>
    <property type="match status" value="1"/>
</dbReference>
<dbReference type="GO" id="GO:0016887">
    <property type="term" value="F:ATP hydrolysis activity"/>
    <property type="evidence" value="ECO:0007669"/>
    <property type="project" value="InterPro"/>
</dbReference>
<keyword evidence="3 5" id="KW-0067">ATP-binding</keyword>
<accession>A0A8J6E1W9</accession>
<protein>
    <submittedName>
        <fullName evidence="6">Chaperonin Cpn60/TCP-1</fullName>
    </submittedName>
</protein>
<dbReference type="PROSITE" id="PS00995">
    <property type="entry name" value="TCP1_3"/>
    <property type="match status" value="1"/>
</dbReference>
<dbReference type="Proteomes" id="UP000717585">
    <property type="component" value="Unassembled WGS sequence"/>
</dbReference>
<evidence type="ECO:0000313" key="7">
    <source>
        <dbReference type="Proteomes" id="UP000717585"/>
    </source>
</evidence>
<dbReference type="GO" id="GO:0051082">
    <property type="term" value="F:unfolded protein binding"/>
    <property type="evidence" value="ECO:0007669"/>
    <property type="project" value="InterPro"/>
</dbReference>
<dbReference type="GO" id="GO:0005524">
    <property type="term" value="F:ATP binding"/>
    <property type="evidence" value="ECO:0007669"/>
    <property type="project" value="UniProtKB-KW"/>
</dbReference>
<proteinExistence type="inferred from homology"/>
<dbReference type="Gene3D" id="1.10.560.10">
    <property type="entry name" value="GroEL-like equatorial domain"/>
    <property type="match status" value="1"/>
</dbReference>
<keyword evidence="4 5" id="KW-0143">Chaperone</keyword>
<dbReference type="InterPro" id="IPR027410">
    <property type="entry name" value="TCP-1-like_intermed_sf"/>
</dbReference>
<dbReference type="Pfam" id="PF00118">
    <property type="entry name" value="Cpn60_TCP1"/>
    <property type="match status" value="1"/>
</dbReference>
<comment type="similarity">
    <text evidence="1 5">Belongs to the TCP-1 chaperonin family.</text>
</comment>
<dbReference type="PRINTS" id="PR00304">
    <property type="entry name" value="TCOMPLEXTCP1"/>
</dbReference>
<keyword evidence="7" id="KW-1185">Reference proteome</keyword>
<dbReference type="InterPro" id="IPR027413">
    <property type="entry name" value="GROEL-like_equatorial_sf"/>
</dbReference>
<dbReference type="NCBIfam" id="NF041083">
    <property type="entry name" value="thermosome_beta"/>
    <property type="match status" value="1"/>
</dbReference>
<dbReference type="OrthoDB" id="496at2759"/>
<evidence type="ECO:0000256" key="3">
    <source>
        <dbReference type="ARBA" id="ARBA00022840"/>
    </source>
</evidence>
<organism evidence="6 7">
    <name type="scientific">Carpediemonas membranifera</name>
    <dbReference type="NCBI Taxonomy" id="201153"/>
    <lineage>
        <taxon>Eukaryota</taxon>
        <taxon>Metamonada</taxon>
        <taxon>Carpediemonas-like organisms</taxon>
        <taxon>Carpediemonas</taxon>
    </lineage>
</organism>
<dbReference type="InterPro" id="IPR053374">
    <property type="entry name" value="TCP-1_chaperonin"/>
</dbReference>
<reference evidence="6" key="1">
    <citation type="submission" date="2021-05" db="EMBL/GenBank/DDBJ databases">
        <title>A free-living protist that lacks canonical eukaryotic 1 DNA replication and segregation systems.</title>
        <authorList>
            <person name="Salas-Leiva D.E."/>
            <person name="Tromer E.C."/>
            <person name="Curtis B.A."/>
            <person name="Jerlstrom-Hultqvist J."/>
            <person name="Kolisko M."/>
            <person name="Yi Z."/>
            <person name="Salas-Leiva J.S."/>
            <person name="Gallot-Lavallee L."/>
            <person name="Kops G.J.P.L."/>
            <person name="Archibald J.M."/>
            <person name="Simpson A.G.B."/>
            <person name="Roger A.J."/>
        </authorList>
    </citation>
    <scope>NUCLEOTIDE SEQUENCE</scope>
    <source>
        <strain evidence="6">BICM</strain>
    </source>
</reference>
<sequence>MFLQGERTFGQSVRTQNVNAAVSLGSIVSTSFGPLGLDKMIVSTVGDITVTNDGATILSRIDVQHPAARVLVQLSRLQDMEVGDGTTTVVILASELLKLGNNLIEAGIHPTNVMSGYRRAVAKATKFLEENMSHQVSIEDTEVLMNVARTSMSSKNISNPDYFSRLVVDSLRAIKNSSGKFPVENVPILKAVGGSSNESQLIEDGIAIPCMMVSPQMPSYIKDAKIAILDFALKPQRMATGVQIQVTDPDKLRQIKEQEESMLLARTKVLTDAGANVILTTGGIDGTAAAFLVENGVMGVQHCDKRDLRHIIKNTGGKILLSFADLDAPVEGDEYEADTFEEALEDYKTNLAGSIGSADTVSEELLKTTDTVGDLNQKLLFIRGGPTSAVRSIILRGSSEEHIDETERSVHDALCAVKRVLESSEFVPGGGCAETAVSVFLERKSVDKVIDPREQLALDAFGKAMLVIPKILAKNAAKDATELVAGLRAKHIAAQKAEGVTDDRDFGLDLVEGVVRNNFKAGVLEPLMSKIKSLNYATEAAITVLRIDDVTRLENPEQQQAQQ</sequence>
<dbReference type="AlphaFoldDB" id="A0A8J6E1W9"/>
<evidence type="ECO:0000256" key="5">
    <source>
        <dbReference type="RuleBase" id="RU004187"/>
    </source>
</evidence>
<evidence type="ECO:0000256" key="2">
    <source>
        <dbReference type="ARBA" id="ARBA00022741"/>
    </source>
</evidence>
<comment type="caution">
    <text evidence="6">The sequence shown here is derived from an EMBL/GenBank/DDBJ whole genome shotgun (WGS) entry which is preliminary data.</text>
</comment>
<evidence type="ECO:0000313" key="6">
    <source>
        <dbReference type="EMBL" id="KAG9393983.1"/>
    </source>
</evidence>
<dbReference type="SUPFAM" id="SSF48592">
    <property type="entry name" value="GroEL equatorial domain-like"/>
    <property type="match status" value="1"/>
</dbReference>